<feature type="region of interest" description="Disordered" evidence="2">
    <location>
        <begin position="151"/>
        <end position="215"/>
    </location>
</feature>
<dbReference type="InterPro" id="IPR021207">
    <property type="entry name" value="Integr_conj_element_PFL4705"/>
</dbReference>
<gene>
    <name evidence="4" type="ORF">GCM10009038_26580</name>
</gene>
<proteinExistence type="predicted"/>
<feature type="compositionally biased region" description="Basic and acidic residues" evidence="2">
    <location>
        <begin position="192"/>
        <end position="208"/>
    </location>
</feature>
<keyword evidence="3" id="KW-0812">Transmembrane</keyword>
<dbReference type="Proteomes" id="UP000646745">
    <property type="component" value="Unassembled WGS sequence"/>
</dbReference>
<keyword evidence="3" id="KW-1133">Transmembrane helix</keyword>
<comment type="caution">
    <text evidence="4">The sequence shown here is derived from an EMBL/GenBank/DDBJ whole genome shotgun (WGS) entry which is preliminary data.</text>
</comment>
<keyword evidence="1" id="KW-0175">Coiled coil</keyword>
<accession>A0ABQ3E5G0</accession>
<evidence type="ECO:0000313" key="4">
    <source>
        <dbReference type="EMBL" id="GHB26610.1"/>
    </source>
</evidence>
<organism evidence="4 5">
    <name type="scientific">Salinicola rhizosphaerae</name>
    <dbReference type="NCBI Taxonomy" id="1443141"/>
    <lineage>
        <taxon>Bacteria</taxon>
        <taxon>Pseudomonadati</taxon>
        <taxon>Pseudomonadota</taxon>
        <taxon>Gammaproteobacteria</taxon>
        <taxon>Oceanospirillales</taxon>
        <taxon>Halomonadaceae</taxon>
        <taxon>Salinicola</taxon>
    </lineage>
</organism>
<feature type="coiled-coil region" evidence="1">
    <location>
        <begin position="80"/>
        <end position="111"/>
    </location>
</feature>
<reference evidence="5" key="1">
    <citation type="journal article" date="2019" name="Int. J. Syst. Evol. Microbiol.">
        <title>The Global Catalogue of Microorganisms (GCM) 10K type strain sequencing project: providing services to taxonomists for standard genome sequencing and annotation.</title>
        <authorList>
            <consortium name="The Broad Institute Genomics Platform"/>
            <consortium name="The Broad Institute Genome Sequencing Center for Infectious Disease"/>
            <person name="Wu L."/>
            <person name="Ma J."/>
        </authorList>
    </citation>
    <scope>NUCLEOTIDE SEQUENCE [LARGE SCALE GENOMIC DNA]</scope>
    <source>
        <strain evidence="5">KCTC 32998</strain>
    </source>
</reference>
<keyword evidence="3" id="KW-0472">Membrane</keyword>
<evidence type="ECO:0000256" key="1">
    <source>
        <dbReference type="SAM" id="Coils"/>
    </source>
</evidence>
<feature type="transmembrane region" description="Helical" evidence="3">
    <location>
        <begin position="7"/>
        <end position="27"/>
    </location>
</feature>
<sequence length="502" mass="53201">MKLQGNGLLKVLVPLFLALALAIVVMWPGSDSDQQSAQQGSLDKKDPSLTLSQDELKALGIEGDTPEDTVATLVGQTRMMRDQMNRVLDANDKLREQNQELAERNDNVDGRIRSALRDQQQDFTQERRQNQRENQSLLNNLQGQIRNLKEGFTGDADESGGDDMPIGLGLEGGGGPTGSYSSGGNLAWVEPMDQRQETGRNGSRRDEGPAFPTSFKAAASDVGDAASRANSAIKASATGQPDEASVEPVYTIPENSTLMGSLAMTALLGRVPVDGTVNDPYPFKVMIGKDNLTANGIELPEVRAAVASGTATGDWTLSCVRGNITSLTFVFEDGTIRTVPSPEDVNQGSGGNDNRSNQNQTIGGGDSIGWISDQAGLPCISGMRRSNAQQYLGTQGLLTAAGAGAATMLSDDDSTSITSFGSDGSISQAMSGNQAVGQILSQGVNDMSEWVNKLYGEAFAAVYVPPGQNVAIHINKQLPIDYETEGRKVRYDTSTATTVGLD</sequence>
<feature type="region of interest" description="Disordered" evidence="2">
    <location>
        <begin position="337"/>
        <end position="367"/>
    </location>
</feature>
<dbReference type="NCBIfam" id="TIGR03752">
    <property type="entry name" value="conj_TIGR03752"/>
    <property type="match status" value="1"/>
</dbReference>
<dbReference type="EMBL" id="BMZI01000006">
    <property type="protein sequence ID" value="GHB26610.1"/>
    <property type="molecule type" value="Genomic_DNA"/>
</dbReference>
<keyword evidence="5" id="KW-1185">Reference proteome</keyword>
<evidence type="ECO:0000313" key="5">
    <source>
        <dbReference type="Proteomes" id="UP000646745"/>
    </source>
</evidence>
<evidence type="ECO:0000256" key="2">
    <source>
        <dbReference type="SAM" id="MobiDB-lite"/>
    </source>
</evidence>
<feature type="compositionally biased region" description="Polar residues" evidence="2">
    <location>
        <begin position="344"/>
        <end position="361"/>
    </location>
</feature>
<name>A0ABQ3E5G0_9GAMM</name>
<protein>
    <submittedName>
        <fullName evidence="4">Integrating conjugative element protein</fullName>
    </submittedName>
</protein>
<evidence type="ECO:0000256" key="3">
    <source>
        <dbReference type="SAM" id="Phobius"/>
    </source>
</evidence>